<comment type="caution">
    <text evidence="1">The sequence shown here is derived from an EMBL/GenBank/DDBJ whole genome shotgun (WGS) entry which is preliminary data.</text>
</comment>
<dbReference type="EMBL" id="JBHUOL010000010">
    <property type="protein sequence ID" value="MFD2908151.1"/>
    <property type="molecule type" value="Genomic_DNA"/>
</dbReference>
<name>A0ABW5Z7U1_9FLAO</name>
<evidence type="ECO:0000313" key="1">
    <source>
        <dbReference type="EMBL" id="MFD2908151.1"/>
    </source>
</evidence>
<proteinExistence type="predicted"/>
<keyword evidence="2" id="KW-1185">Reference proteome</keyword>
<sequence length="237" mass="26994">MENFTKKLSTSVLLMGLSLFISCQDGNKEEIKGIKGNDNVAEVEKQDIEKMVPNQIISLNQAIEMKDEYDSSILPLIEKAKSINGNQYQGTEFAYIGLDSLKKYVAFLEEVEKLNNKKISGLRFYFAAYPNQNKYATVDKEPKYQGRETFFIAPTVEIEETELSRTYTNLKHVPFTIAPKGSNKYIGDFTPVADLFLNKKSINQRTNVYKGASNKLETEEHTSIMLNELQLTPPPRR</sequence>
<reference evidence="2" key="1">
    <citation type="journal article" date="2019" name="Int. J. Syst. Evol. Microbiol.">
        <title>The Global Catalogue of Microorganisms (GCM) 10K type strain sequencing project: providing services to taxonomists for standard genome sequencing and annotation.</title>
        <authorList>
            <consortium name="The Broad Institute Genomics Platform"/>
            <consortium name="The Broad Institute Genome Sequencing Center for Infectious Disease"/>
            <person name="Wu L."/>
            <person name="Ma J."/>
        </authorList>
    </citation>
    <scope>NUCLEOTIDE SEQUENCE [LARGE SCALE GENOMIC DNA]</scope>
    <source>
        <strain evidence="2">KCTC 52644</strain>
    </source>
</reference>
<dbReference type="RefSeq" id="WP_379805356.1">
    <property type="nucleotide sequence ID" value="NZ_JBHUOL010000010.1"/>
</dbReference>
<evidence type="ECO:0008006" key="3">
    <source>
        <dbReference type="Google" id="ProtNLM"/>
    </source>
</evidence>
<evidence type="ECO:0000313" key="2">
    <source>
        <dbReference type="Proteomes" id="UP001597549"/>
    </source>
</evidence>
<dbReference type="Proteomes" id="UP001597549">
    <property type="component" value="Unassembled WGS sequence"/>
</dbReference>
<accession>A0ABW5Z7U1</accession>
<organism evidence="1 2">
    <name type="scientific">Flavobacterium ardleyense</name>
    <dbReference type="NCBI Taxonomy" id="2038737"/>
    <lineage>
        <taxon>Bacteria</taxon>
        <taxon>Pseudomonadati</taxon>
        <taxon>Bacteroidota</taxon>
        <taxon>Flavobacteriia</taxon>
        <taxon>Flavobacteriales</taxon>
        <taxon>Flavobacteriaceae</taxon>
        <taxon>Flavobacterium</taxon>
    </lineage>
</organism>
<gene>
    <name evidence="1" type="ORF">ACFSX9_05320</name>
</gene>
<dbReference type="PROSITE" id="PS51257">
    <property type="entry name" value="PROKAR_LIPOPROTEIN"/>
    <property type="match status" value="1"/>
</dbReference>
<protein>
    <recommendedName>
        <fullName evidence="3">Lipoprotein</fullName>
    </recommendedName>
</protein>